<dbReference type="InterPro" id="IPR011335">
    <property type="entry name" value="Restrct_endonuc-II-like"/>
</dbReference>
<feature type="domain" description="YqaJ viral recombinase" evidence="1">
    <location>
        <begin position="11"/>
        <end position="82"/>
    </location>
</feature>
<sequence length="100" mass="11439">MHYKALHPCVFLIHPDAPWMGSSPDGIVYDPEGQSVFTLSKCPNVASYVDCPYIKINEGTHTLRKSHSYIWQIQGHMLISGLDWCDFVCTQEDLFIQRIP</sequence>
<protein>
    <submittedName>
        <fullName evidence="2">DNA-directed RNA polymerase subunit beta</fullName>
    </submittedName>
</protein>
<dbReference type="GO" id="GO:0000428">
    <property type="term" value="C:DNA-directed RNA polymerase complex"/>
    <property type="evidence" value="ECO:0007669"/>
    <property type="project" value="UniProtKB-KW"/>
</dbReference>
<organism evidence="2 3">
    <name type="scientific">Labeo rohita</name>
    <name type="common">Indian major carp</name>
    <name type="synonym">Cyprinus rohita</name>
    <dbReference type="NCBI Taxonomy" id="84645"/>
    <lineage>
        <taxon>Eukaryota</taxon>
        <taxon>Metazoa</taxon>
        <taxon>Chordata</taxon>
        <taxon>Craniata</taxon>
        <taxon>Vertebrata</taxon>
        <taxon>Euteleostomi</taxon>
        <taxon>Actinopterygii</taxon>
        <taxon>Neopterygii</taxon>
        <taxon>Teleostei</taxon>
        <taxon>Ostariophysi</taxon>
        <taxon>Cypriniformes</taxon>
        <taxon>Cyprinidae</taxon>
        <taxon>Labeoninae</taxon>
        <taxon>Labeonini</taxon>
        <taxon>Labeo</taxon>
    </lineage>
</organism>
<dbReference type="SUPFAM" id="SSF52980">
    <property type="entry name" value="Restriction endonuclease-like"/>
    <property type="match status" value="1"/>
</dbReference>
<dbReference type="PANTHER" id="PTHR46609">
    <property type="entry name" value="EXONUCLEASE, PHAGE-TYPE/RECB, C-TERMINAL DOMAIN-CONTAINING PROTEIN"/>
    <property type="match status" value="1"/>
</dbReference>
<dbReference type="InterPro" id="IPR051703">
    <property type="entry name" value="NF-kappa-B_Signaling_Reg"/>
</dbReference>
<keyword evidence="2" id="KW-0804">Transcription</keyword>
<dbReference type="InterPro" id="IPR011604">
    <property type="entry name" value="PDDEXK-like_dom_sf"/>
</dbReference>
<evidence type="ECO:0000313" key="2">
    <source>
        <dbReference type="EMBL" id="KAI2655758.1"/>
    </source>
</evidence>
<dbReference type="EMBL" id="JACTAM010000016">
    <property type="protein sequence ID" value="KAI2655758.1"/>
    <property type="molecule type" value="Genomic_DNA"/>
</dbReference>
<dbReference type="PANTHER" id="PTHR46609:SF7">
    <property type="match status" value="1"/>
</dbReference>
<dbReference type="InterPro" id="IPR019080">
    <property type="entry name" value="YqaJ_viral_recombinase"/>
</dbReference>
<dbReference type="Gene3D" id="3.90.320.10">
    <property type="match status" value="1"/>
</dbReference>
<dbReference type="Proteomes" id="UP000830375">
    <property type="component" value="Unassembled WGS sequence"/>
</dbReference>
<dbReference type="Pfam" id="PF09588">
    <property type="entry name" value="YqaJ"/>
    <property type="match status" value="1"/>
</dbReference>
<comment type="caution">
    <text evidence="2">The sequence shown here is derived from an EMBL/GenBank/DDBJ whole genome shotgun (WGS) entry which is preliminary data.</text>
</comment>
<evidence type="ECO:0000313" key="3">
    <source>
        <dbReference type="Proteomes" id="UP000830375"/>
    </source>
</evidence>
<proteinExistence type="predicted"/>
<evidence type="ECO:0000259" key="1">
    <source>
        <dbReference type="Pfam" id="PF09588"/>
    </source>
</evidence>
<accession>A0ABQ8LYP1</accession>
<keyword evidence="2" id="KW-0240">DNA-directed RNA polymerase</keyword>
<name>A0ABQ8LYP1_LABRO</name>
<gene>
    <name evidence="2" type="ORF">H4Q32_024369</name>
</gene>
<reference evidence="2 3" key="1">
    <citation type="submission" date="2022-01" db="EMBL/GenBank/DDBJ databases">
        <title>A high-quality chromosome-level genome assembly of rohu carp, Labeo rohita.</title>
        <authorList>
            <person name="Arick M.A. II"/>
            <person name="Hsu C.-Y."/>
            <person name="Magbanua Z."/>
            <person name="Pechanova O."/>
            <person name="Grover C."/>
            <person name="Miller E."/>
            <person name="Thrash A."/>
            <person name="Ezzel L."/>
            <person name="Alam S."/>
            <person name="Benzie J."/>
            <person name="Hamilton M."/>
            <person name="Karsi A."/>
            <person name="Lawrence M.L."/>
            <person name="Peterson D.G."/>
        </authorList>
    </citation>
    <scope>NUCLEOTIDE SEQUENCE [LARGE SCALE GENOMIC DNA]</scope>
    <source>
        <strain evidence="3">BAU-BD-2019</strain>
        <tissue evidence="2">Blood</tissue>
    </source>
</reference>
<keyword evidence="3" id="KW-1185">Reference proteome</keyword>